<dbReference type="Pfam" id="PF00468">
    <property type="entry name" value="Ribosomal_L34"/>
    <property type="match status" value="1"/>
</dbReference>
<protein>
    <recommendedName>
        <fullName evidence="4">Large ribosomal subunit protein bL34m</fullName>
    </recommendedName>
    <alternativeName>
        <fullName evidence="5">39S ribosomal protein L34, mitochondrial</fullName>
    </alternativeName>
</protein>
<dbReference type="GO" id="GO:0006412">
    <property type="term" value="P:translation"/>
    <property type="evidence" value="ECO:0007669"/>
    <property type="project" value="InterPro"/>
</dbReference>
<dbReference type="PANTHER" id="PTHR14503:SF4">
    <property type="entry name" value="LARGE RIBOSOMAL SUBUNIT PROTEIN BL34M"/>
    <property type="match status" value="1"/>
</dbReference>
<evidence type="ECO:0000256" key="3">
    <source>
        <dbReference type="ARBA" id="ARBA00023274"/>
    </source>
</evidence>
<dbReference type="Gene3D" id="1.10.287.3980">
    <property type="match status" value="1"/>
</dbReference>
<evidence type="ECO:0000313" key="6">
    <source>
        <dbReference type="EMBL" id="KAK7865004.1"/>
    </source>
</evidence>
<comment type="similarity">
    <text evidence="1">Belongs to the bacterial ribosomal protein bL34 family.</text>
</comment>
<dbReference type="EMBL" id="JAZDUA010000188">
    <property type="protein sequence ID" value="KAK7865004.1"/>
    <property type="molecule type" value="Genomic_DNA"/>
</dbReference>
<evidence type="ECO:0000256" key="1">
    <source>
        <dbReference type="ARBA" id="ARBA00010111"/>
    </source>
</evidence>
<organism evidence="6 7">
    <name type="scientific">Gryllus longicercus</name>
    <dbReference type="NCBI Taxonomy" id="2509291"/>
    <lineage>
        <taxon>Eukaryota</taxon>
        <taxon>Metazoa</taxon>
        <taxon>Ecdysozoa</taxon>
        <taxon>Arthropoda</taxon>
        <taxon>Hexapoda</taxon>
        <taxon>Insecta</taxon>
        <taxon>Pterygota</taxon>
        <taxon>Neoptera</taxon>
        <taxon>Polyneoptera</taxon>
        <taxon>Orthoptera</taxon>
        <taxon>Ensifera</taxon>
        <taxon>Gryllidea</taxon>
        <taxon>Grylloidea</taxon>
        <taxon>Gryllidae</taxon>
        <taxon>Gryllinae</taxon>
        <taxon>Gryllus</taxon>
    </lineage>
</organism>
<dbReference type="AlphaFoldDB" id="A0AAN9Z6U9"/>
<dbReference type="GO" id="GO:0005762">
    <property type="term" value="C:mitochondrial large ribosomal subunit"/>
    <property type="evidence" value="ECO:0007669"/>
    <property type="project" value="TreeGrafter"/>
</dbReference>
<sequence>MARVIMSKMIDTFRSFRPSQGNLFTNVQPNREFPIYKTILSVTRILSPGNSSNFSTLAITQTAGFGASTSFLQVGENVQIITTRTNVRCHFPRPSEQKRVKRHGWKTRMSTLPGRRIIMRRILHGRHVLTH</sequence>
<dbReference type="Proteomes" id="UP001378592">
    <property type="component" value="Unassembled WGS sequence"/>
</dbReference>
<evidence type="ECO:0000256" key="2">
    <source>
        <dbReference type="ARBA" id="ARBA00022980"/>
    </source>
</evidence>
<dbReference type="GO" id="GO:0003735">
    <property type="term" value="F:structural constituent of ribosome"/>
    <property type="evidence" value="ECO:0007669"/>
    <property type="project" value="InterPro"/>
</dbReference>
<proteinExistence type="inferred from homology"/>
<gene>
    <name evidence="6" type="ORF">R5R35_000029</name>
</gene>
<name>A0AAN9Z6U9_9ORTH</name>
<keyword evidence="3" id="KW-0687">Ribonucleoprotein</keyword>
<accession>A0AAN9Z6U9</accession>
<evidence type="ECO:0000256" key="4">
    <source>
        <dbReference type="ARBA" id="ARBA00035274"/>
    </source>
</evidence>
<dbReference type="FunFam" id="1.10.287.3980:FF:000001">
    <property type="entry name" value="Mitochondrial ribosomal protein L34"/>
    <property type="match status" value="1"/>
</dbReference>
<keyword evidence="7" id="KW-1185">Reference proteome</keyword>
<evidence type="ECO:0000313" key="7">
    <source>
        <dbReference type="Proteomes" id="UP001378592"/>
    </source>
</evidence>
<reference evidence="6 7" key="1">
    <citation type="submission" date="2024-03" db="EMBL/GenBank/DDBJ databases">
        <title>The genome assembly and annotation of the cricket Gryllus longicercus Weissman &amp; Gray.</title>
        <authorList>
            <person name="Szrajer S."/>
            <person name="Gray D."/>
            <person name="Ylla G."/>
        </authorList>
    </citation>
    <scope>NUCLEOTIDE SEQUENCE [LARGE SCALE GENOMIC DNA]</scope>
    <source>
        <strain evidence="6">DAG 2021-001</strain>
        <tissue evidence="6">Whole body minus gut</tissue>
    </source>
</reference>
<evidence type="ECO:0000256" key="5">
    <source>
        <dbReference type="ARBA" id="ARBA00035434"/>
    </source>
</evidence>
<comment type="caution">
    <text evidence="6">The sequence shown here is derived from an EMBL/GenBank/DDBJ whole genome shotgun (WGS) entry which is preliminary data.</text>
</comment>
<dbReference type="PANTHER" id="PTHR14503">
    <property type="entry name" value="MITOCHONDRIAL RIBOSOMAL PROTEIN 34 FAMILY MEMBER"/>
    <property type="match status" value="1"/>
</dbReference>
<keyword evidence="2" id="KW-0689">Ribosomal protein</keyword>
<dbReference type="InterPro" id="IPR000271">
    <property type="entry name" value="Ribosomal_bL34"/>
</dbReference>